<dbReference type="Pfam" id="PF00484">
    <property type="entry name" value="Pro_CA"/>
    <property type="match status" value="1"/>
</dbReference>
<feature type="transmembrane region" description="Helical" evidence="12">
    <location>
        <begin position="91"/>
        <end position="113"/>
    </location>
</feature>
<feature type="region of interest" description="Disordered" evidence="11">
    <location>
        <begin position="748"/>
        <end position="771"/>
    </location>
</feature>
<dbReference type="PROSITE" id="PS00704">
    <property type="entry name" value="PROK_CO2_ANHYDRASE_1"/>
    <property type="match status" value="1"/>
</dbReference>
<evidence type="ECO:0000256" key="8">
    <source>
        <dbReference type="ARBA" id="ARBA00023239"/>
    </source>
</evidence>
<feature type="transmembrane region" description="Helical" evidence="12">
    <location>
        <begin position="377"/>
        <end position="408"/>
    </location>
</feature>
<comment type="function">
    <text evidence="9">Catalyzes the reversible hydration of carbon dioxide to form bicarbonate.</text>
</comment>
<evidence type="ECO:0000313" key="15">
    <source>
        <dbReference type="Proteomes" id="UP001500804"/>
    </source>
</evidence>
<evidence type="ECO:0000256" key="5">
    <source>
        <dbReference type="ARBA" id="ARBA00022833"/>
    </source>
</evidence>
<dbReference type="SMART" id="SM00947">
    <property type="entry name" value="Pro_CA"/>
    <property type="match status" value="1"/>
</dbReference>
<evidence type="ECO:0000256" key="7">
    <source>
        <dbReference type="ARBA" id="ARBA00023136"/>
    </source>
</evidence>
<comment type="caution">
    <text evidence="14">The sequence shown here is derived from an EMBL/GenBank/DDBJ whole genome shotgun (WGS) entry which is preliminary data.</text>
</comment>
<evidence type="ECO:0000256" key="10">
    <source>
        <dbReference type="ARBA" id="ARBA00048348"/>
    </source>
</evidence>
<keyword evidence="6 12" id="KW-1133">Transmembrane helix</keyword>
<keyword evidence="4 12" id="KW-0812">Transmembrane</keyword>
<dbReference type="InterPro" id="IPR015892">
    <property type="entry name" value="Carbonic_anhydrase_CS"/>
</dbReference>
<feature type="transmembrane region" description="Helical" evidence="12">
    <location>
        <begin position="24"/>
        <end position="44"/>
    </location>
</feature>
<evidence type="ECO:0000313" key="14">
    <source>
        <dbReference type="EMBL" id="GAA5119616.1"/>
    </source>
</evidence>
<proteinExistence type="inferred from homology"/>
<dbReference type="RefSeq" id="WP_345605185.1">
    <property type="nucleotide sequence ID" value="NZ_BAABJO010000008.1"/>
</dbReference>
<evidence type="ECO:0000256" key="2">
    <source>
        <dbReference type="ARBA" id="ARBA00006217"/>
    </source>
</evidence>
<comment type="catalytic activity">
    <reaction evidence="10">
        <text>hydrogencarbonate + H(+) = CO2 + H2O</text>
        <dbReference type="Rhea" id="RHEA:10748"/>
        <dbReference type="ChEBI" id="CHEBI:15377"/>
        <dbReference type="ChEBI" id="CHEBI:15378"/>
        <dbReference type="ChEBI" id="CHEBI:16526"/>
        <dbReference type="ChEBI" id="CHEBI:17544"/>
        <dbReference type="EC" id="4.2.1.1"/>
    </reaction>
</comment>
<feature type="transmembrane region" description="Helical" evidence="12">
    <location>
        <begin position="330"/>
        <end position="357"/>
    </location>
</feature>
<evidence type="ECO:0000256" key="4">
    <source>
        <dbReference type="ARBA" id="ARBA00022692"/>
    </source>
</evidence>
<evidence type="ECO:0000256" key="1">
    <source>
        <dbReference type="ARBA" id="ARBA00004141"/>
    </source>
</evidence>
<feature type="domain" description="SLC26A/SulP transporter" evidence="13">
    <location>
        <begin position="21"/>
        <end position="372"/>
    </location>
</feature>
<dbReference type="EMBL" id="BAABJO010000008">
    <property type="protein sequence ID" value="GAA5119616.1"/>
    <property type="molecule type" value="Genomic_DNA"/>
</dbReference>
<dbReference type="Gene3D" id="3.40.1050.10">
    <property type="entry name" value="Carbonic anhydrase"/>
    <property type="match status" value="1"/>
</dbReference>
<organism evidence="14 15">
    <name type="scientific">Pseudonocardia adelaidensis</name>
    <dbReference type="NCBI Taxonomy" id="648754"/>
    <lineage>
        <taxon>Bacteria</taxon>
        <taxon>Bacillati</taxon>
        <taxon>Actinomycetota</taxon>
        <taxon>Actinomycetes</taxon>
        <taxon>Pseudonocardiales</taxon>
        <taxon>Pseudonocardiaceae</taxon>
        <taxon>Pseudonocardia</taxon>
    </lineage>
</organism>
<evidence type="ECO:0000259" key="13">
    <source>
        <dbReference type="Pfam" id="PF00916"/>
    </source>
</evidence>
<dbReference type="InterPro" id="IPR001902">
    <property type="entry name" value="SLC26A/SulP_fam"/>
</dbReference>
<dbReference type="InterPro" id="IPR011547">
    <property type="entry name" value="SLC26A/SulP_dom"/>
</dbReference>
<feature type="transmembrane region" description="Helical" evidence="12">
    <location>
        <begin position="125"/>
        <end position="147"/>
    </location>
</feature>
<gene>
    <name evidence="14" type="ORF">GCM10023320_25620</name>
</gene>
<evidence type="ECO:0000256" key="3">
    <source>
        <dbReference type="ARBA" id="ARBA00012925"/>
    </source>
</evidence>
<evidence type="ECO:0000256" key="9">
    <source>
        <dbReference type="ARBA" id="ARBA00024993"/>
    </source>
</evidence>
<feature type="compositionally biased region" description="Low complexity" evidence="11">
    <location>
        <begin position="755"/>
        <end position="771"/>
    </location>
</feature>
<feature type="transmembrane region" description="Helical" evidence="12">
    <location>
        <begin position="199"/>
        <end position="217"/>
    </location>
</feature>
<feature type="transmembrane region" description="Helical" evidence="12">
    <location>
        <begin position="167"/>
        <end position="187"/>
    </location>
</feature>
<accession>A0ABP9NJ27</accession>
<evidence type="ECO:0000256" key="12">
    <source>
        <dbReference type="SAM" id="Phobius"/>
    </source>
</evidence>
<comment type="similarity">
    <text evidence="2">Belongs to the beta-class carbonic anhydrase family.</text>
</comment>
<keyword evidence="8" id="KW-0456">Lyase</keyword>
<dbReference type="InterPro" id="IPR001765">
    <property type="entry name" value="Carbonic_anhydrase"/>
</dbReference>
<dbReference type="SUPFAM" id="SSF53056">
    <property type="entry name" value="beta-carbonic anhydrase, cab"/>
    <property type="match status" value="1"/>
</dbReference>
<dbReference type="Proteomes" id="UP001500804">
    <property type="component" value="Unassembled WGS sequence"/>
</dbReference>
<feature type="transmembrane region" description="Helical" evidence="12">
    <location>
        <begin position="51"/>
        <end position="71"/>
    </location>
</feature>
<protein>
    <recommendedName>
        <fullName evidence="3">carbonic anhydrase</fullName>
        <ecNumber evidence="3">4.2.1.1</ecNumber>
    </recommendedName>
</protein>
<name>A0ABP9NJ27_9PSEU</name>
<reference evidence="15" key="1">
    <citation type="journal article" date="2019" name="Int. J. Syst. Evol. Microbiol.">
        <title>The Global Catalogue of Microorganisms (GCM) 10K type strain sequencing project: providing services to taxonomists for standard genome sequencing and annotation.</title>
        <authorList>
            <consortium name="The Broad Institute Genomics Platform"/>
            <consortium name="The Broad Institute Genome Sequencing Center for Infectious Disease"/>
            <person name="Wu L."/>
            <person name="Ma J."/>
        </authorList>
    </citation>
    <scope>NUCLEOTIDE SEQUENCE [LARGE SCALE GENOMIC DNA]</scope>
    <source>
        <strain evidence="15">JCM 18302</strain>
    </source>
</reference>
<comment type="subcellular location">
    <subcellularLocation>
        <location evidence="1">Membrane</location>
        <topology evidence="1">Multi-pass membrane protein</topology>
    </subcellularLocation>
</comment>
<evidence type="ECO:0000256" key="11">
    <source>
        <dbReference type="SAM" id="MobiDB-lite"/>
    </source>
</evidence>
<keyword evidence="5" id="KW-0862">Zinc</keyword>
<dbReference type="EC" id="4.2.1.1" evidence="3"/>
<dbReference type="Pfam" id="PF00916">
    <property type="entry name" value="Sulfate_transp"/>
    <property type="match status" value="1"/>
</dbReference>
<feature type="transmembrane region" description="Helical" evidence="12">
    <location>
        <begin position="241"/>
        <end position="266"/>
    </location>
</feature>
<keyword evidence="15" id="KW-1185">Reference proteome</keyword>
<dbReference type="InterPro" id="IPR036874">
    <property type="entry name" value="Carbonic_anhydrase_sf"/>
</dbReference>
<sequence>MTTSLPRPVQLAPPRRTDAVRADVLASLVVFLVAVPLSLGIALASGAPLMAGLIAAVVGGVVAGLLGGSPLQVSGPAAGLTVVVSELVTRFGWQATCLITAGAGLLQIAFGCARIARFSQAIPAAVVHGMLAGIGITIAVSQLHVVLGGSPPTGAVRSLAELPAQVAAARPDAVLIGAATIALLLLWPRLPRRVRLLPGALVAVIAATAIALLIPGVPRVELPGNLLGAIAPPALLPDLPWMGIVGGMLTIALIASIESLLSAVAVDRMRRARGRQAPRSNPNRELIGQGAANTISGLLGGLPVTGVIVRSATNVESGARTRASAVLHGVWVAVFGIALVGVVELIPLAALAGLLVVVGAQLVKPSDIRAARSHGELVVYVGTVAGVLGLNLLEGVAIGVVLAGLVMLRRAVRARVRVVEPRVVEPRVVDPRVVEPRVVEPRVVEPGVVEPGVAPDGAEPGGTAPWRVVVEGTLSFLSVPALSRRLATVPAGAPVRVELVVDYLDHTAFDHLDAWTAMQRAGGAEVVVTEPGARVQGDRPRHGYATWSQWQEVDHTPHAPLLAGVAAYHAQAAELIRPTLQELADGQAPKGLLLCCADSRVQPHLITRSGPGDLFTVQNVGNLVAGTSMRAALHYATEVLHVPLIAVCGHSGCGAMRGLLDGARRPGDPLGDWLAAGARSLDALRAGHPVGRAALGAGYGEVEALAMVNVAEQLAALQEQGVDAALVGLFFDIPTARVLVLDEDAQEFRRPDGQSSSGGANRARASTEGTV</sequence>
<evidence type="ECO:0000256" key="6">
    <source>
        <dbReference type="ARBA" id="ARBA00022989"/>
    </source>
</evidence>
<keyword evidence="7 12" id="KW-0472">Membrane</keyword>
<dbReference type="PANTHER" id="PTHR11814">
    <property type="entry name" value="SULFATE TRANSPORTER"/>
    <property type="match status" value="1"/>
</dbReference>